<accession>A0ABT8YR42</accession>
<dbReference type="RefSeq" id="WP_304378131.1">
    <property type="nucleotide sequence ID" value="NZ_JAUOZU010000016.1"/>
</dbReference>
<organism evidence="2 3">
    <name type="scientific">Rhizobium alvei</name>
    <dbReference type="NCBI Taxonomy" id="1132659"/>
    <lineage>
        <taxon>Bacteria</taxon>
        <taxon>Pseudomonadati</taxon>
        <taxon>Pseudomonadota</taxon>
        <taxon>Alphaproteobacteria</taxon>
        <taxon>Hyphomicrobiales</taxon>
        <taxon>Rhizobiaceae</taxon>
        <taxon>Rhizobium/Agrobacterium group</taxon>
        <taxon>Rhizobium</taxon>
    </lineage>
</organism>
<dbReference type="Pfam" id="PF04964">
    <property type="entry name" value="Flp_Fap"/>
    <property type="match status" value="1"/>
</dbReference>
<keyword evidence="1" id="KW-0472">Membrane</keyword>
<name>A0ABT8YR42_9HYPH</name>
<evidence type="ECO:0000313" key="2">
    <source>
        <dbReference type="EMBL" id="MDO6966208.1"/>
    </source>
</evidence>
<sequence>MASVVARLLKDKSGATAVEYGLITALIAVAMLTGAGTLGNALDNQFNGLAGQLNLN</sequence>
<comment type="caution">
    <text evidence="2">The sequence shown here is derived from an EMBL/GenBank/DDBJ whole genome shotgun (WGS) entry which is preliminary data.</text>
</comment>
<gene>
    <name evidence="2" type="ORF">Q4481_19830</name>
</gene>
<reference evidence="2" key="1">
    <citation type="journal article" date="2015" name="Int. J. Syst. Evol. Microbiol.">
        <title>Rhizobium alvei sp. nov., isolated from a freshwater river.</title>
        <authorList>
            <person name="Sheu S.Y."/>
            <person name="Huang H.W."/>
            <person name="Young C.C."/>
            <person name="Chen W.M."/>
        </authorList>
    </citation>
    <scope>NUCLEOTIDE SEQUENCE</scope>
    <source>
        <strain evidence="2">TNR-22</strain>
    </source>
</reference>
<dbReference type="EMBL" id="JAUOZU010000016">
    <property type="protein sequence ID" value="MDO6966208.1"/>
    <property type="molecule type" value="Genomic_DNA"/>
</dbReference>
<evidence type="ECO:0000256" key="1">
    <source>
        <dbReference type="SAM" id="Phobius"/>
    </source>
</evidence>
<keyword evidence="3" id="KW-1185">Reference proteome</keyword>
<reference evidence="2" key="2">
    <citation type="submission" date="2023-07" db="EMBL/GenBank/DDBJ databases">
        <authorList>
            <person name="Shen H."/>
        </authorList>
    </citation>
    <scope>NUCLEOTIDE SEQUENCE</scope>
    <source>
        <strain evidence="2">TNR-22</strain>
    </source>
</reference>
<keyword evidence="1" id="KW-1133">Transmembrane helix</keyword>
<keyword evidence="1" id="KW-0812">Transmembrane</keyword>
<protein>
    <submittedName>
        <fullName evidence="2">Flp family type IVb pilin</fullName>
    </submittedName>
</protein>
<dbReference type="InterPro" id="IPR007047">
    <property type="entry name" value="Flp_Fap"/>
</dbReference>
<evidence type="ECO:0000313" key="3">
    <source>
        <dbReference type="Proteomes" id="UP001174932"/>
    </source>
</evidence>
<feature type="transmembrane region" description="Helical" evidence="1">
    <location>
        <begin position="20"/>
        <end position="42"/>
    </location>
</feature>
<dbReference type="Proteomes" id="UP001174932">
    <property type="component" value="Unassembled WGS sequence"/>
</dbReference>
<proteinExistence type="predicted"/>